<dbReference type="SUPFAM" id="SSF53448">
    <property type="entry name" value="Nucleotide-diphospho-sugar transferases"/>
    <property type="match status" value="1"/>
</dbReference>
<name>A0A0M6WG14_9FIRM</name>
<dbReference type="PANTHER" id="PTHR43777">
    <property type="entry name" value="MOLYBDENUM COFACTOR CYTIDYLYLTRANSFERASE"/>
    <property type="match status" value="1"/>
</dbReference>
<reference evidence="3" key="1">
    <citation type="submission" date="2015-05" db="EMBL/GenBank/DDBJ databases">
        <authorList>
            <consortium name="Pathogen Informatics"/>
        </authorList>
    </citation>
    <scope>NUCLEOTIDE SEQUENCE [LARGE SCALE GENOMIC DNA]</scope>
    <source>
        <strain evidence="3">L1-83</strain>
    </source>
</reference>
<dbReference type="EMBL" id="CVRS01000060">
    <property type="protein sequence ID" value="CRL35393.1"/>
    <property type="molecule type" value="Genomic_DNA"/>
</dbReference>
<proteinExistence type="predicted"/>
<evidence type="ECO:0000313" key="3">
    <source>
        <dbReference type="Proteomes" id="UP000049828"/>
    </source>
</evidence>
<keyword evidence="3" id="KW-1185">Reference proteome</keyword>
<evidence type="ECO:0000313" key="2">
    <source>
        <dbReference type="EMBL" id="CRL35393.1"/>
    </source>
</evidence>
<dbReference type="Pfam" id="PF12804">
    <property type="entry name" value="NTP_transf_3"/>
    <property type="match status" value="1"/>
</dbReference>
<dbReference type="InterPro" id="IPR029044">
    <property type="entry name" value="Nucleotide-diphossugar_trans"/>
</dbReference>
<sequence>MRWNLILLAAGYSRRFGDRKLLAEINGTPLYRFSLDKIRKLSEKLGDTTILVVTSYPEIEAYCRKQSVTVIKNDGTDNTGIASSIQKAVKYLETQECAVEGSRKADVFFTADQPGLDENEVWMFLNQYASQNKKIGTMECKNIWRSPNVFDACYRPELLQLSADKGGKAVMKQHAEDVFCFHTEKETQFLDIDTREDLLRISDKLFS</sequence>
<feature type="domain" description="MobA-like NTP transferase" evidence="1">
    <location>
        <begin position="6"/>
        <end position="176"/>
    </location>
</feature>
<dbReference type="InterPro" id="IPR025877">
    <property type="entry name" value="MobA-like_NTP_Trfase"/>
</dbReference>
<dbReference type="AlphaFoldDB" id="A0A0M6WG14"/>
<dbReference type="Proteomes" id="UP000049828">
    <property type="component" value="Unassembled WGS sequence"/>
</dbReference>
<evidence type="ECO:0000259" key="1">
    <source>
        <dbReference type="Pfam" id="PF12804"/>
    </source>
</evidence>
<dbReference type="STRING" id="360807.ERS852392_01469"/>
<organism evidence="2 3">
    <name type="scientific">Roseburia inulinivorans</name>
    <dbReference type="NCBI Taxonomy" id="360807"/>
    <lineage>
        <taxon>Bacteria</taxon>
        <taxon>Bacillati</taxon>
        <taxon>Bacillota</taxon>
        <taxon>Clostridia</taxon>
        <taxon>Lachnospirales</taxon>
        <taxon>Lachnospiraceae</taxon>
        <taxon>Roseburia</taxon>
    </lineage>
</organism>
<gene>
    <name evidence="2" type="ORF">RIL183_16761</name>
</gene>
<dbReference type="PANTHER" id="PTHR43777:SF1">
    <property type="entry name" value="MOLYBDENUM COFACTOR CYTIDYLYLTRANSFERASE"/>
    <property type="match status" value="1"/>
</dbReference>
<protein>
    <recommendedName>
        <fullName evidence="1">MobA-like NTP transferase domain-containing protein</fullName>
    </recommendedName>
</protein>
<accession>A0A0M6WG14</accession>
<dbReference type="CDD" id="cd04182">
    <property type="entry name" value="GT_2_like_f"/>
    <property type="match status" value="1"/>
</dbReference>
<dbReference type="Gene3D" id="3.90.550.10">
    <property type="entry name" value="Spore Coat Polysaccharide Biosynthesis Protein SpsA, Chain A"/>
    <property type="match status" value="1"/>
</dbReference>
<dbReference type="RefSeq" id="WP_055039355.1">
    <property type="nucleotide sequence ID" value="NZ_CATYLF010000001.1"/>
</dbReference>
<dbReference type="GO" id="GO:0016779">
    <property type="term" value="F:nucleotidyltransferase activity"/>
    <property type="evidence" value="ECO:0007669"/>
    <property type="project" value="UniProtKB-ARBA"/>
</dbReference>